<dbReference type="InterPro" id="IPR036922">
    <property type="entry name" value="Rieske_2Fe-2S_sf"/>
</dbReference>
<reference evidence="7" key="1">
    <citation type="submission" date="2020-05" db="EMBL/GenBank/DDBJ databases">
        <title>Mycena genomes resolve the evolution of fungal bioluminescence.</title>
        <authorList>
            <person name="Tsai I.J."/>
        </authorList>
    </citation>
    <scope>NUCLEOTIDE SEQUENCE</scope>
    <source>
        <strain evidence="7">110903Hualien_Pintung</strain>
    </source>
</reference>
<dbReference type="InterPro" id="IPR007402">
    <property type="entry name" value="DUF455"/>
</dbReference>
<feature type="region of interest" description="Disordered" evidence="5">
    <location>
        <begin position="235"/>
        <end position="255"/>
    </location>
</feature>
<organism evidence="7 8">
    <name type="scientific">Mycena chlorophos</name>
    <name type="common">Agaric fungus</name>
    <name type="synonym">Agaricus chlorophos</name>
    <dbReference type="NCBI Taxonomy" id="658473"/>
    <lineage>
        <taxon>Eukaryota</taxon>
        <taxon>Fungi</taxon>
        <taxon>Dikarya</taxon>
        <taxon>Basidiomycota</taxon>
        <taxon>Agaricomycotina</taxon>
        <taxon>Agaricomycetes</taxon>
        <taxon>Agaricomycetidae</taxon>
        <taxon>Agaricales</taxon>
        <taxon>Marasmiineae</taxon>
        <taxon>Mycenaceae</taxon>
        <taxon>Mycena</taxon>
    </lineage>
</organism>
<protein>
    <submittedName>
        <fullName evidence="7">Rieske domain-containing protein</fullName>
    </submittedName>
</protein>
<keyword evidence="4" id="KW-0411">Iron-sulfur</keyword>
<dbReference type="Pfam" id="PF00355">
    <property type="entry name" value="Rieske"/>
    <property type="match status" value="1"/>
</dbReference>
<feature type="domain" description="Rieske" evidence="6">
    <location>
        <begin position="69"/>
        <end position="138"/>
    </location>
</feature>
<dbReference type="SUPFAM" id="SSF47240">
    <property type="entry name" value="Ferritin-like"/>
    <property type="match status" value="1"/>
</dbReference>
<dbReference type="InterPro" id="IPR017941">
    <property type="entry name" value="Rieske_2Fe-2S"/>
</dbReference>
<keyword evidence="3" id="KW-0408">Iron</keyword>
<dbReference type="SUPFAM" id="SSF50022">
    <property type="entry name" value="ISP domain"/>
    <property type="match status" value="1"/>
</dbReference>
<dbReference type="CDD" id="cd03467">
    <property type="entry name" value="Rieske"/>
    <property type="match status" value="1"/>
</dbReference>
<dbReference type="Proteomes" id="UP000613580">
    <property type="component" value="Unassembled WGS sequence"/>
</dbReference>
<dbReference type="CDD" id="cd00657">
    <property type="entry name" value="Ferritin_like"/>
    <property type="match status" value="1"/>
</dbReference>
<name>A0A8H6W5B7_MYCCL</name>
<comment type="caution">
    <text evidence="7">The sequence shown here is derived from an EMBL/GenBank/DDBJ whole genome shotgun (WGS) entry which is preliminary data.</text>
</comment>
<evidence type="ECO:0000256" key="3">
    <source>
        <dbReference type="ARBA" id="ARBA00023004"/>
    </source>
</evidence>
<keyword evidence="1" id="KW-0001">2Fe-2S</keyword>
<dbReference type="Pfam" id="PF04305">
    <property type="entry name" value="DUF455"/>
    <property type="match status" value="1"/>
</dbReference>
<evidence type="ECO:0000256" key="1">
    <source>
        <dbReference type="ARBA" id="ARBA00022714"/>
    </source>
</evidence>
<dbReference type="OrthoDB" id="426882at2759"/>
<keyword evidence="8" id="KW-1185">Reference proteome</keyword>
<dbReference type="AlphaFoldDB" id="A0A8H6W5B7"/>
<evidence type="ECO:0000256" key="5">
    <source>
        <dbReference type="SAM" id="MobiDB-lite"/>
    </source>
</evidence>
<accession>A0A8H6W5B7</accession>
<dbReference type="GO" id="GO:0051537">
    <property type="term" value="F:2 iron, 2 sulfur cluster binding"/>
    <property type="evidence" value="ECO:0007669"/>
    <property type="project" value="UniProtKB-KW"/>
</dbReference>
<evidence type="ECO:0000313" key="7">
    <source>
        <dbReference type="EMBL" id="KAF7305447.1"/>
    </source>
</evidence>
<evidence type="ECO:0000313" key="8">
    <source>
        <dbReference type="Proteomes" id="UP000613580"/>
    </source>
</evidence>
<evidence type="ECO:0000259" key="6">
    <source>
        <dbReference type="PROSITE" id="PS51296"/>
    </source>
</evidence>
<dbReference type="PANTHER" id="PTHR42782">
    <property type="entry name" value="SI:CH73-314G15.3"/>
    <property type="match status" value="1"/>
</dbReference>
<dbReference type="Gene3D" id="2.102.10.10">
    <property type="entry name" value="Rieske [2Fe-2S] iron-sulphur domain"/>
    <property type="match status" value="1"/>
</dbReference>
<proteinExistence type="predicted"/>
<sequence length="500" mass="56123">MQPAARFIQISPFKQLLTHSRFMLTLRSDAGKYHSLILFRLSTAADYASFPSFENERLEKHASVGNNRQIYVMESTCPHLGADMSHADIEEYEDTGATVAVCPWHRYDFDLRTGKSETGLQTCTYTVEVKTDPADDVEKVYMETPSGGNNWRLVELRPVSEEFADPPPTSTHPVSHVNPVTVSTAETLDPVIPTENAPRTLMQWAVLILNTANPTLKVLRTRHAVHMFRTGKLDSIGHRSSSAPKPPDVPPREDSYLRNTVTPGKVKGRRSLAVMLHALANIEQWAIDLAWDIMARFGPSHPDLPPAFFSDFTKMALDESKHFSLLTSRLSATSPSTPYGTMPVHASLWESATITSHSLRSRLAIIHLVHEARGLDVNPGTIERFRRAGDKESVAALEIIHADEVTHVTSGHRWFTWMCAREGAEVDPVWAFREEVRRGWRGNVKGPFNVEAREQAGLTRDFYEALDGEMGEEEMQRRLAGFRLDDLGVKAQVEVQYEGK</sequence>
<gene>
    <name evidence="7" type="ORF">HMN09_00797300</name>
</gene>
<evidence type="ECO:0000256" key="2">
    <source>
        <dbReference type="ARBA" id="ARBA00022723"/>
    </source>
</evidence>
<dbReference type="EMBL" id="JACAZE010000010">
    <property type="protein sequence ID" value="KAF7305447.1"/>
    <property type="molecule type" value="Genomic_DNA"/>
</dbReference>
<dbReference type="PROSITE" id="PS51296">
    <property type="entry name" value="RIESKE"/>
    <property type="match status" value="1"/>
</dbReference>
<dbReference type="GO" id="GO:0046872">
    <property type="term" value="F:metal ion binding"/>
    <property type="evidence" value="ECO:0007669"/>
    <property type="project" value="UniProtKB-KW"/>
</dbReference>
<dbReference type="InterPro" id="IPR009078">
    <property type="entry name" value="Ferritin-like_SF"/>
</dbReference>
<keyword evidence="2" id="KW-0479">Metal-binding</keyword>
<dbReference type="PANTHER" id="PTHR42782:SF2">
    <property type="entry name" value="3-OXOACYL-[ACYL-CARRIER-PROTEIN] SYNTHASE-LIKE PROTEIN"/>
    <property type="match status" value="1"/>
</dbReference>
<evidence type="ECO:0000256" key="4">
    <source>
        <dbReference type="ARBA" id="ARBA00023014"/>
    </source>
</evidence>